<dbReference type="PROSITE" id="PS00107">
    <property type="entry name" value="PROTEIN_KINASE_ATP"/>
    <property type="match status" value="1"/>
</dbReference>
<keyword evidence="6 7" id="KW-0067">ATP-binding</keyword>
<comment type="similarity">
    <text evidence="1">Belongs to the protein kinase superfamily. CMGC Ser/Thr protein kinase family. CDC2/CDKX subfamily.</text>
</comment>
<evidence type="ECO:0000256" key="3">
    <source>
        <dbReference type="ARBA" id="ARBA00022679"/>
    </source>
</evidence>
<reference evidence="11" key="1">
    <citation type="submission" date="2013-01" db="EMBL/GenBank/DDBJ databases">
        <title>Draft Genome Sequence of a Mulberry Tree, Morus notabilis C.K. Schneid.</title>
        <authorList>
            <person name="He N."/>
            <person name="Zhao S."/>
        </authorList>
    </citation>
    <scope>NUCLEOTIDE SEQUENCE</scope>
</reference>
<dbReference type="GO" id="GO:0032968">
    <property type="term" value="P:positive regulation of transcription elongation by RNA polymerase II"/>
    <property type="evidence" value="ECO:0007669"/>
    <property type="project" value="TreeGrafter"/>
</dbReference>
<dbReference type="EMBL" id="KE343679">
    <property type="protein sequence ID" value="EXB38034.1"/>
    <property type="molecule type" value="Genomic_DNA"/>
</dbReference>
<dbReference type="InterPro" id="IPR000719">
    <property type="entry name" value="Prot_kinase_dom"/>
</dbReference>
<feature type="region of interest" description="Disordered" evidence="8">
    <location>
        <begin position="389"/>
        <end position="435"/>
    </location>
</feature>
<organism evidence="10 11">
    <name type="scientific">Morus notabilis</name>
    <dbReference type="NCBI Taxonomy" id="981085"/>
    <lineage>
        <taxon>Eukaryota</taxon>
        <taxon>Viridiplantae</taxon>
        <taxon>Streptophyta</taxon>
        <taxon>Embryophyta</taxon>
        <taxon>Tracheophyta</taxon>
        <taxon>Spermatophyta</taxon>
        <taxon>Magnoliopsida</taxon>
        <taxon>eudicotyledons</taxon>
        <taxon>Gunneridae</taxon>
        <taxon>Pentapetalae</taxon>
        <taxon>rosids</taxon>
        <taxon>fabids</taxon>
        <taxon>Rosales</taxon>
        <taxon>Moraceae</taxon>
        <taxon>Moreae</taxon>
        <taxon>Morus</taxon>
    </lineage>
</organism>
<feature type="compositionally biased region" description="Polar residues" evidence="8">
    <location>
        <begin position="576"/>
        <end position="587"/>
    </location>
</feature>
<accession>W9QQT9</accession>
<gene>
    <name evidence="10" type="ORF">L484_020953</name>
</gene>
<dbReference type="SUPFAM" id="SSF56112">
    <property type="entry name" value="Protein kinase-like (PK-like)"/>
    <property type="match status" value="1"/>
</dbReference>
<evidence type="ECO:0000313" key="10">
    <source>
        <dbReference type="EMBL" id="EXB38034.1"/>
    </source>
</evidence>
<keyword evidence="2" id="KW-0723">Serine/threonine-protein kinase</keyword>
<dbReference type="FunFam" id="1.10.510.10:FF:000043">
    <property type="entry name" value="probable serine/threonine-protein kinase At1g54610"/>
    <property type="match status" value="1"/>
</dbReference>
<proteinExistence type="inferred from homology"/>
<feature type="compositionally biased region" description="Basic and acidic residues" evidence="8">
    <location>
        <begin position="36"/>
        <end position="59"/>
    </location>
</feature>
<feature type="region of interest" description="Disordered" evidence="8">
    <location>
        <begin position="1"/>
        <end position="64"/>
    </location>
</feature>
<dbReference type="PANTHER" id="PTHR24056:SF188">
    <property type="entry name" value="CYCLIN-DEPENDENT KINASE C-2 C"/>
    <property type="match status" value="1"/>
</dbReference>
<feature type="region of interest" description="Disordered" evidence="8">
    <location>
        <begin position="566"/>
        <end position="587"/>
    </location>
</feature>
<dbReference type="GO" id="GO:0005524">
    <property type="term" value="F:ATP binding"/>
    <property type="evidence" value="ECO:0007669"/>
    <property type="project" value="UniProtKB-UniRule"/>
</dbReference>
<keyword evidence="3" id="KW-0808">Transferase</keyword>
<feature type="domain" description="Protein kinase" evidence="9">
    <location>
        <begin position="97"/>
        <end position="381"/>
    </location>
</feature>
<dbReference type="GO" id="GO:0008353">
    <property type="term" value="F:RNA polymerase II CTD heptapeptide repeat kinase activity"/>
    <property type="evidence" value="ECO:0007669"/>
    <property type="project" value="TreeGrafter"/>
</dbReference>
<dbReference type="GO" id="GO:0005634">
    <property type="term" value="C:nucleus"/>
    <property type="evidence" value="ECO:0007669"/>
    <property type="project" value="TreeGrafter"/>
</dbReference>
<dbReference type="CDD" id="cd07840">
    <property type="entry name" value="STKc_CDK9_like"/>
    <property type="match status" value="1"/>
</dbReference>
<dbReference type="SMART" id="SM00220">
    <property type="entry name" value="S_TKc"/>
    <property type="match status" value="1"/>
</dbReference>
<protein>
    <submittedName>
        <fullName evidence="10">Putative serine/threonine-protein kinase</fullName>
    </submittedName>
</protein>
<dbReference type="Pfam" id="PF00069">
    <property type="entry name" value="Pkinase"/>
    <property type="match status" value="1"/>
</dbReference>
<dbReference type="FunFam" id="3.30.200.20:FF:000021">
    <property type="entry name" value="probable serine/threonine-protein kinase At1g54610"/>
    <property type="match status" value="1"/>
</dbReference>
<dbReference type="PROSITE" id="PS00108">
    <property type="entry name" value="PROTEIN_KINASE_ST"/>
    <property type="match status" value="1"/>
</dbReference>
<evidence type="ECO:0000256" key="4">
    <source>
        <dbReference type="ARBA" id="ARBA00022741"/>
    </source>
</evidence>
<keyword evidence="5 10" id="KW-0418">Kinase</keyword>
<dbReference type="InterPro" id="IPR050108">
    <property type="entry name" value="CDK"/>
</dbReference>
<dbReference type="Gene3D" id="1.10.510.10">
    <property type="entry name" value="Transferase(Phosphotransferase) domain 1"/>
    <property type="match status" value="1"/>
</dbReference>
<dbReference type="InterPro" id="IPR008271">
    <property type="entry name" value="Ser/Thr_kinase_AS"/>
</dbReference>
<evidence type="ECO:0000256" key="2">
    <source>
        <dbReference type="ARBA" id="ARBA00022527"/>
    </source>
</evidence>
<feature type="compositionally biased region" description="Basic and acidic residues" evidence="8">
    <location>
        <begin position="398"/>
        <end position="412"/>
    </location>
</feature>
<name>W9QQT9_9ROSA</name>
<feature type="compositionally biased region" description="Basic residues" evidence="8">
    <location>
        <begin position="413"/>
        <end position="431"/>
    </location>
</feature>
<dbReference type="InterPro" id="IPR011009">
    <property type="entry name" value="Kinase-like_dom_sf"/>
</dbReference>
<dbReference type="PROSITE" id="PS50011">
    <property type="entry name" value="PROTEIN_KINASE_DOM"/>
    <property type="match status" value="1"/>
</dbReference>
<dbReference type="STRING" id="981085.W9QQT9"/>
<dbReference type="GO" id="GO:0000307">
    <property type="term" value="C:cyclin-dependent protein kinase holoenzyme complex"/>
    <property type="evidence" value="ECO:0007669"/>
    <property type="project" value="TreeGrafter"/>
</dbReference>
<dbReference type="PANTHER" id="PTHR24056">
    <property type="entry name" value="CELL DIVISION PROTEIN KINASE"/>
    <property type="match status" value="1"/>
</dbReference>
<evidence type="ECO:0000256" key="8">
    <source>
        <dbReference type="SAM" id="MobiDB-lite"/>
    </source>
</evidence>
<keyword evidence="4 7" id="KW-0547">Nucleotide-binding</keyword>
<evidence type="ECO:0000256" key="6">
    <source>
        <dbReference type="ARBA" id="ARBA00022840"/>
    </source>
</evidence>
<dbReference type="AlphaFoldDB" id="W9QQT9"/>
<keyword evidence="11" id="KW-1185">Reference proteome</keyword>
<evidence type="ECO:0000256" key="7">
    <source>
        <dbReference type="PROSITE-ProRule" id="PRU10141"/>
    </source>
</evidence>
<evidence type="ECO:0000313" key="11">
    <source>
        <dbReference type="Proteomes" id="UP000030645"/>
    </source>
</evidence>
<dbReference type="eggNOG" id="KOG0600">
    <property type="taxonomic scope" value="Eukaryota"/>
</dbReference>
<evidence type="ECO:0000259" key="9">
    <source>
        <dbReference type="PROSITE" id="PS50011"/>
    </source>
</evidence>
<feature type="binding site" evidence="7">
    <location>
        <position position="126"/>
    </location>
    <ligand>
        <name>ATP</name>
        <dbReference type="ChEBI" id="CHEBI:30616"/>
    </ligand>
</feature>
<evidence type="ECO:0000256" key="1">
    <source>
        <dbReference type="ARBA" id="ARBA00006485"/>
    </source>
</evidence>
<evidence type="ECO:0000256" key="5">
    <source>
        <dbReference type="ARBA" id="ARBA00022777"/>
    </source>
</evidence>
<sequence>MGCINSKEVEEEPPAAAGGFGRSVSGRKLGNPSDCGESRKEERVEDRGWELRKSRKESSASHGRGSFSFRLGFSHRYVDAEQVSAGWPPWLSAAAGEAIHGWIGQGTYSSVFRAREVETGRLVALKKVRFDNFQPESVRFMAREILILRRLDHPNIMKLEGLITSGSSSSIYLVFDYMEHDLAGLVSSPEIKFSEAQVKCYMRQLLSAIEHCHLRGIMHRDIKVSNILVNDEGILKLGDFGLANIVNSKNKQSLTSRVVTLWYRPPELLMGSTSYGVSVDLWSVGCVFAELFLKKPVLKGRTEVEQLHKIFKLCGSPSEEYWKKSKLPHATMFKPQHPYESSLRERCKDVPATALDLIETFLSVEPYQRGTASSALISQYFRTPPLACDPSTLPKYPPNKEIDAKNREDVLRRKPGIRHTGASRKPRKSRKTLQQQNLISKLAQKEEAQENAQIGRRNNVTNNDAQIIKDKGGHLRRDSFKPSFDTVSETYQMLSTQQGDSAFSGPIPVSASSGFAWAAVRRKDDVASAISDGSKSQFSALDPSFAKSTYGLPKLANQDHVLQRVDSKREMRKQQRNLSNPPDSFDSSDLYSQDISRLAVLAKSMDYEDDENHIEFSGPLLLRPHRMDELLHRNENQIRLANRKSREMMQRNYYRMIWSLGTQLNESVNTCGSRVGNFIDNI</sequence>
<dbReference type="Gene3D" id="3.30.200.20">
    <property type="entry name" value="Phosphorylase Kinase, domain 1"/>
    <property type="match status" value="1"/>
</dbReference>
<dbReference type="Proteomes" id="UP000030645">
    <property type="component" value="Unassembled WGS sequence"/>
</dbReference>
<dbReference type="InterPro" id="IPR017441">
    <property type="entry name" value="Protein_kinase_ATP_BS"/>
</dbReference>